<organism evidence="2 3">
    <name type="scientific">Actinomadura macrotermitis</name>
    <dbReference type="NCBI Taxonomy" id="2585200"/>
    <lineage>
        <taxon>Bacteria</taxon>
        <taxon>Bacillati</taxon>
        <taxon>Actinomycetota</taxon>
        <taxon>Actinomycetes</taxon>
        <taxon>Streptosporangiales</taxon>
        <taxon>Thermomonosporaceae</taxon>
        <taxon>Actinomadura</taxon>
    </lineage>
</organism>
<dbReference type="EMBL" id="WEGH01000001">
    <property type="protein sequence ID" value="MQY03983.1"/>
    <property type="molecule type" value="Genomic_DNA"/>
</dbReference>
<dbReference type="RefSeq" id="WP_153531825.1">
    <property type="nucleotide sequence ID" value="NZ_WEGH01000001.1"/>
</dbReference>
<reference evidence="2 3" key="1">
    <citation type="submission" date="2019-10" db="EMBL/GenBank/DDBJ databases">
        <title>Actinomadura rubteroloni sp. nov. and Actinomadura macrotermitis sp. nov., isolated from the gut of fungus growing-termite Macrotermes natalensis.</title>
        <authorList>
            <person name="Benndorf R."/>
            <person name="Martin K."/>
            <person name="Kuefner M."/>
            <person name="De Beer W."/>
            <person name="Kaster A.-K."/>
            <person name="Vollmers J."/>
            <person name="Poulsen M."/>
            <person name="Beemelmanns C."/>
        </authorList>
    </citation>
    <scope>NUCLEOTIDE SEQUENCE [LARGE SCALE GENOMIC DNA]</scope>
    <source>
        <strain evidence="2 3">RB68</strain>
    </source>
</reference>
<comment type="caution">
    <text evidence="2">The sequence shown here is derived from an EMBL/GenBank/DDBJ whole genome shotgun (WGS) entry which is preliminary data.</text>
</comment>
<dbReference type="AlphaFoldDB" id="A0A7K0BS11"/>
<accession>A0A7K0BS11</accession>
<name>A0A7K0BS11_9ACTN</name>
<dbReference type="OrthoDB" id="3483199at2"/>
<proteinExistence type="predicted"/>
<keyword evidence="3" id="KW-1185">Reference proteome</keyword>
<evidence type="ECO:0000313" key="3">
    <source>
        <dbReference type="Proteomes" id="UP000487268"/>
    </source>
</evidence>
<feature type="region of interest" description="Disordered" evidence="1">
    <location>
        <begin position="16"/>
        <end position="45"/>
    </location>
</feature>
<evidence type="ECO:0000313" key="2">
    <source>
        <dbReference type="EMBL" id="MQY03983.1"/>
    </source>
</evidence>
<protein>
    <submittedName>
        <fullName evidence="2">Uncharacterized protein</fullName>
    </submittedName>
</protein>
<sequence>MNDDNKARLAEIDEDLARLRNELTPPPDEPQDYGDAGQDLNARGELQAQIDVLEQERERLLNQGG</sequence>
<gene>
    <name evidence="2" type="ORF">ACRB68_20300</name>
</gene>
<evidence type="ECO:0000256" key="1">
    <source>
        <dbReference type="SAM" id="MobiDB-lite"/>
    </source>
</evidence>
<dbReference type="Proteomes" id="UP000487268">
    <property type="component" value="Unassembled WGS sequence"/>
</dbReference>